<dbReference type="Proteomes" id="UP001597469">
    <property type="component" value="Unassembled WGS sequence"/>
</dbReference>
<evidence type="ECO:0000313" key="2">
    <source>
        <dbReference type="Proteomes" id="UP001597469"/>
    </source>
</evidence>
<dbReference type="PANTHER" id="PTHR41317">
    <property type="entry name" value="PD-(D_E)XK NUCLEASE FAMILY TRANSPOSASE"/>
    <property type="match status" value="1"/>
</dbReference>
<dbReference type="EMBL" id="JBHULN010000007">
    <property type="protein sequence ID" value="MFD2571765.1"/>
    <property type="molecule type" value="Genomic_DNA"/>
</dbReference>
<dbReference type="NCBIfam" id="TIGR01784">
    <property type="entry name" value="T_den_put_tspse"/>
    <property type="match status" value="1"/>
</dbReference>
<organism evidence="1 2">
    <name type="scientific">Spirosoma soli</name>
    <dbReference type="NCBI Taxonomy" id="1770529"/>
    <lineage>
        <taxon>Bacteria</taxon>
        <taxon>Pseudomonadati</taxon>
        <taxon>Bacteroidota</taxon>
        <taxon>Cytophagia</taxon>
        <taxon>Cytophagales</taxon>
        <taxon>Cytophagaceae</taxon>
        <taxon>Spirosoma</taxon>
    </lineage>
</organism>
<proteinExistence type="predicted"/>
<gene>
    <name evidence="1" type="ORF">ACFSUS_14055</name>
</gene>
<comment type="caution">
    <text evidence="1">The sequence shown here is derived from an EMBL/GenBank/DDBJ whole genome shotgun (WGS) entry which is preliminary data.</text>
</comment>
<keyword evidence="2" id="KW-1185">Reference proteome</keyword>
<dbReference type="PANTHER" id="PTHR41317:SF1">
    <property type="entry name" value="PD-(D_E)XK NUCLEASE FAMILY TRANSPOSASE"/>
    <property type="match status" value="1"/>
</dbReference>
<name>A0ABW5M484_9BACT</name>
<dbReference type="RefSeq" id="WP_381523581.1">
    <property type="nucleotide sequence ID" value="NZ_JBHULN010000007.1"/>
</dbReference>
<dbReference type="InterPro" id="IPR010106">
    <property type="entry name" value="RpnA"/>
</dbReference>
<dbReference type="Pfam" id="PF12784">
    <property type="entry name" value="PDDEXK_2"/>
    <property type="match status" value="1"/>
</dbReference>
<protein>
    <submittedName>
        <fullName evidence="1">Rpn family recombination-promoting nuclease/putative transposase</fullName>
    </submittedName>
</protein>
<accession>A0ABW5M484</accession>
<reference evidence="2" key="1">
    <citation type="journal article" date="2019" name="Int. J. Syst. Evol. Microbiol.">
        <title>The Global Catalogue of Microorganisms (GCM) 10K type strain sequencing project: providing services to taxonomists for standard genome sequencing and annotation.</title>
        <authorList>
            <consortium name="The Broad Institute Genomics Platform"/>
            <consortium name="The Broad Institute Genome Sequencing Center for Infectious Disease"/>
            <person name="Wu L."/>
            <person name="Ma J."/>
        </authorList>
    </citation>
    <scope>NUCLEOTIDE SEQUENCE [LARGE SCALE GENOMIC DNA]</scope>
    <source>
        <strain evidence="2">KCTC 42805</strain>
    </source>
</reference>
<sequence>MSIESTFINPFTDYGFKKLFGTEANKDILIDFLNQFLPTPHQVADLRYARTEQLGSNELDRKAVFDVYCISHTGDRFIVELQKAQQLYFKDRSIFYASFPIQEQGQTGDWDFKLAAVYTIGILNFVLPENDNGSEVVSIVQLKDQYGRLFYDKLAFIYLEMPKFTKSLNELKTKADKWQYIFNNLDQLHERPKEMEESVFQKLFDAAEVANFSKAERDRYEQSLKSYRDLKNVLSFAEMKSLEAGVKQGFEQGIQQGIEQGIQQGIEQGIQQGIQQGIEQGIQQGVEQGIQRGIEQGIEQGVQQGIEQGKHQQAIQIARAALANGLSVPMVMTLTNLTQEEVNALINPTS</sequence>
<evidence type="ECO:0000313" key="1">
    <source>
        <dbReference type="EMBL" id="MFD2571765.1"/>
    </source>
</evidence>